<evidence type="ECO:0000313" key="2">
    <source>
        <dbReference type="EMBL" id="ELP2902444.1"/>
    </source>
</evidence>
<gene>
    <name evidence="2" type="ORF">R0P33_004862</name>
</gene>
<comment type="caution">
    <text evidence="2">The sequence shown here is derived from an EMBL/GenBank/DDBJ whole genome shotgun (WGS) entry which is preliminary data.</text>
</comment>
<reference evidence="2" key="1">
    <citation type="submission" date="2023-10" db="EMBL/GenBank/DDBJ databases">
        <authorList>
            <consortium name="GenomeTrakr network: Whole genome sequencing for foodborne pathogen traceback"/>
        </authorList>
    </citation>
    <scope>NUCLEOTIDE SEQUENCE</scope>
    <source>
        <strain evidence="2">RM9975</strain>
    </source>
</reference>
<protein>
    <submittedName>
        <fullName evidence="2">Uncharacterized protein</fullName>
    </submittedName>
</protein>
<dbReference type="Pfam" id="PF18159">
    <property type="entry name" value="S_4TM"/>
    <property type="match status" value="1"/>
</dbReference>
<sequence length="127" mass="14956">MQEEFDCDVLGIPWNELKCGDKVNHRIIVKAAKEYKEKYNIDILKNWYISQEYSLPPLKMTILCQNENTEWDLSQRIVVGCIIKTIIFLSTVSLLFYGIYNGVKLSDFLFYIVFLLPLIRHIYNIKG</sequence>
<keyword evidence="1" id="KW-1133">Transmembrane helix</keyword>
<keyword evidence="1" id="KW-0812">Transmembrane</keyword>
<dbReference type="Proteomes" id="UP001187825">
    <property type="component" value="Unassembled WGS sequence"/>
</dbReference>
<proteinExistence type="predicted"/>
<feature type="transmembrane region" description="Helical" evidence="1">
    <location>
        <begin position="77"/>
        <end position="99"/>
    </location>
</feature>
<accession>A0AAD2VN31</accession>
<dbReference type="AlphaFoldDB" id="A0AAD2VN31"/>
<name>A0AAD2VN31_ECOLX</name>
<feature type="transmembrane region" description="Helical" evidence="1">
    <location>
        <begin position="105"/>
        <end position="123"/>
    </location>
</feature>
<evidence type="ECO:0000256" key="1">
    <source>
        <dbReference type="SAM" id="Phobius"/>
    </source>
</evidence>
<dbReference type="EMBL" id="ABNXQI010000069">
    <property type="protein sequence ID" value="ELP2902444.1"/>
    <property type="molecule type" value="Genomic_DNA"/>
</dbReference>
<keyword evidence="1" id="KW-0472">Membrane</keyword>
<evidence type="ECO:0000313" key="3">
    <source>
        <dbReference type="Proteomes" id="UP001187825"/>
    </source>
</evidence>
<dbReference type="InterPro" id="IPR049920">
    <property type="entry name" value="IK1_05631-like"/>
</dbReference>
<organism evidence="2 3">
    <name type="scientific">Escherichia coli O111</name>
    <dbReference type="NCBI Taxonomy" id="1055535"/>
    <lineage>
        <taxon>Bacteria</taxon>
        <taxon>Pseudomonadati</taxon>
        <taxon>Pseudomonadota</taxon>
        <taxon>Gammaproteobacteria</taxon>
        <taxon>Enterobacterales</taxon>
        <taxon>Enterobacteriaceae</taxon>
        <taxon>Escherichia</taxon>
    </lineage>
</organism>